<protein>
    <submittedName>
        <fullName evidence="1">Uncharacterized protein</fullName>
    </submittedName>
</protein>
<accession>A0A819R9T2</accession>
<gene>
    <name evidence="1" type="ORF">OKA104_LOCUS32184</name>
</gene>
<name>A0A819R9T2_9BILA</name>
<evidence type="ECO:0000313" key="2">
    <source>
        <dbReference type="Proteomes" id="UP000663881"/>
    </source>
</evidence>
<comment type="caution">
    <text evidence="1">The sequence shown here is derived from an EMBL/GenBank/DDBJ whole genome shotgun (WGS) entry which is preliminary data.</text>
</comment>
<dbReference type="Proteomes" id="UP000663881">
    <property type="component" value="Unassembled WGS sequence"/>
</dbReference>
<organism evidence="1 2">
    <name type="scientific">Adineta steineri</name>
    <dbReference type="NCBI Taxonomy" id="433720"/>
    <lineage>
        <taxon>Eukaryota</taxon>
        <taxon>Metazoa</taxon>
        <taxon>Spiralia</taxon>
        <taxon>Gnathifera</taxon>
        <taxon>Rotifera</taxon>
        <taxon>Eurotatoria</taxon>
        <taxon>Bdelloidea</taxon>
        <taxon>Adinetida</taxon>
        <taxon>Adinetidae</taxon>
        <taxon>Adineta</taxon>
    </lineage>
</organism>
<reference evidence="1" key="1">
    <citation type="submission" date="2021-02" db="EMBL/GenBank/DDBJ databases">
        <authorList>
            <person name="Nowell W R."/>
        </authorList>
    </citation>
    <scope>NUCLEOTIDE SEQUENCE</scope>
</reference>
<dbReference type="EMBL" id="CAJOAY010003812">
    <property type="protein sequence ID" value="CAF4041081.1"/>
    <property type="molecule type" value="Genomic_DNA"/>
</dbReference>
<dbReference type="AlphaFoldDB" id="A0A819R9T2"/>
<proteinExistence type="predicted"/>
<sequence length="82" mass="9271">MTSLSVGIYDVDIQNYAYSSTGELGTKGLSPCVAVIILFSNRTVLIEHRSDHELYDEGDELDATYFFHDIVNSIAKKWKKKI</sequence>
<evidence type="ECO:0000313" key="1">
    <source>
        <dbReference type="EMBL" id="CAF4041081.1"/>
    </source>
</evidence>